<sequence length="167" mass="17431">MMDGKSIRKKLVGNEQERAVSPVIGVILMVAITVILAAVIAAFVLDMGDSVEEEAQAGVNIEVDEPSNQTQATWTTQGNTDSITIAVSEDGGDGEAEFELEEVGESVTFDNEYLEDDSNDGVTNAFSDSGSPSEGDEYSGSITATATIEGGSSTVVATESFTIQYSG</sequence>
<keyword evidence="2" id="KW-1133">Transmembrane helix</keyword>
<dbReference type="InterPro" id="IPR012859">
    <property type="entry name" value="Pilin_N_archaeal"/>
</dbReference>
<feature type="compositionally biased region" description="Polar residues" evidence="1">
    <location>
        <begin position="66"/>
        <end position="85"/>
    </location>
</feature>
<reference evidence="4 5" key="1">
    <citation type="journal article" date="2014" name="PLoS Genet.">
        <title>Phylogenetically driven sequencing of extremely halophilic archaea reveals strategies for static and dynamic osmo-response.</title>
        <authorList>
            <person name="Becker E.A."/>
            <person name="Seitzer P.M."/>
            <person name="Tritt A."/>
            <person name="Larsen D."/>
            <person name="Krusor M."/>
            <person name="Yao A.I."/>
            <person name="Wu D."/>
            <person name="Madern D."/>
            <person name="Eisen J.A."/>
            <person name="Darling A.E."/>
            <person name="Facciotti M.T."/>
        </authorList>
    </citation>
    <scope>NUCLEOTIDE SEQUENCE [LARGE SCALE GENOMIC DNA]</scope>
    <source>
        <strain evidence="4 5">JCM 10478</strain>
    </source>
</reference>
<feature type="compositionally biased region" description="Polar residues" evidence="1">
    <location>
        <begin position="120"/>
        <end position="132"/>
    </location>
</feature>
<dbReference type="NCBIfam" id="TIGR02537">
    <property type="entry name" value="arch_flag_Nterm"/>
    <property type="match status" value="1"/>
</dbReference>
<gene>
    <name evidence="4" type="ORF">C489_16635</name>
</gene>
<proteinExistence type="predicted"/>
<dbReference type="OrthoDB" id="178150at2157"/>
<evidence type="ECO:0000256" key="2">
    <source>
        <dbReference type="SAM" id="Phobius"/>
    </source>
</evidence>
<feature type="region of interest" description="Disordered" evidence="1">
    <location>
        <begin position="113"/>
        <end position="139"/>
    </location>
</feature>
<dbReference type="InterPro" id="IPR013373">
    <property type="entry name" value="Flagellin/pilin_N_arc"/>
</dbReference>
<dbReference type="Pfam" id="PF07790">
    <property type="entry name" value="Pilin_N"/>
    <property type="match status" value="1"/>
</dbReference>
<keyword evidence="2" id="KW-0812">Transmembrane</keyword>
<feature type="domain" description="Archaeal Type IV pilin N-terminal" evidence="3">
    <location>
        <begin position="18"/>
        <end position="93"/>
    </location>
</feature>
<evidence type="ECO:0000259" key="3">
    <source>
        <dbReference type="Pfam" id="PF07790"/>
    </source>
</evidence>
<feature type="region of interest" description="Disordered" evidence="1">
    <location>
        <begin position="64"/>
        <end position="101"/>
    </location>
</feature>
<evidence type="ECO:0000256" key="1">
    <source>
        <dbReference type="SAM" id="MobiDB-lite"/>
    </source>
</evidence>
<dbReference type="STRING" id="1227496.C489_16635"/>
<organism evidence="4 5">
    <name type="scientific">Natrinema versiforme JCM 10478</name>
    <dbReference type="NCBI Taxonomy" id="1227496"/>
    <lineage>
        <taxon>Archaea</taxon>
        <taxon>Methanobacteriati</taxon>
        <taxon>Methanobacteriota</taxon>
        <taxon>Stenosarchaea group</taxon>
        <taxon>Halobacteria</taxon>
        <taxon>Halobacteriales</taxon>
        <taxon>Natrialbaceae</taxon>
        <taxon>Natrinema</taxon>
    </lineage>
</organism>
<dbReference type="Proteomes" id="UP000011632">
    <property type="component" value="Unassembled WGS sequence"/>
</dbReference>
<feature type="compositionally biased region" description="Acidic residues" evidence="1">
    <location>
        <begin position="90"/>
        <end position="101"/>
    </location>
</feature>
<dbReference type="AlphaFoldDB" id="L9XSG4"/>
<keyword evidence="2" id="KW-0472">Membrane</keyword>
<dbReference type="EMBL" id="AOID01000049">
    <property type="protein sequence ID" value="ELY64710.1"/>
    <property type="molecule type" value="Genomic_DNA"/>
</dbReference>
<name>L9XSG4_9EURY</name>
<evidence type="ECO:0000313" key="5">
    <source>
        <dbReference type="Proteomes" id="UP000011632"/>
    </source>
</evidence>
<accession>L9XSG4</accession>
<protein>
    <recommendedName>
        <fullName evidence="3">Archaeal Type IV pilin N-terminal domain-containing protein</fullName>
    </recommendedName>
</protein>
<keyword evidence="5" id="KW-1185">Reference proteome</keyword>
<evidence type="ECO:0000313" key="4">
    <source>
        <dbReference type="EMBL" id="ELY64710.1"/>
    </source>
</evidence>
<feature type="transmembrane region" description="Helical" evidence="2">
    <location>
        <begin position="20"/>
        <end position="45"/>
    </location>
</feature>
<dbReference type="RefSeq" id="WP_006432415.1">
    <property type="nucleotide sequence ID" value="NZ_AOID01000049.1"/>
</dbReference>
<comment type="caution">
    <text evidence="4">The sequence shown here is derived from an EMBL/GenBank/DDBJ whole genome shotgun (WGS) entry which is preliminary data.</text>
</comment>